<accession>A0A258D0G8</accession>
<gene>
    <name evidence="2" type="ORF">B7Z12_14460</name>
</gene>
<evidence type="ECO:0000313" key="3">
    <source>
        <dbReference type="Proteomes" id="UP000215616"/>
    </source>
</evidence>
<dbReference type="SUPFAM" id="SSF53474">
    <property type="entry name" value="alpha/beta-Hydrolases"/>
    <property type="match status" value="1"/>
</dbReference>
<name>A0A258D0G8_CAUVI</name>
<evidence type="ECO:0000259" key="1">
    <source>
        <dbReference type="Pfam" id="PF00326"/>
    </source>
</evidence>
<evidence type="ECO:0000313" key="2">
    <source>
        <dbReference type="EMBL" id="OYX01291.1"/>
    </source>
</evidence>
<dbReference type="GO" id="GO:0006508">
    <property type="term" value="P:proteolysis"/>
    <property type="evidence" value="ECO:0007669"/>
    <property type="project" value="InterPro"/>
</dbReference>
<dbReference type="Proteomes" id="UP000215616">
    <property type="component" value="Unassembled WGS sequence"/>
</dbReference>
<feature type="domain" description="Peptidase S9 prolyl oligopeptidase catalytic" evidence="1">
    <location>
        <begin position="6"/>
        <end position="147"/>
    </location>
</feature>
<protein>
    <recommendedName>
        <fullName evidence="1">Peptidase S9 prolyl oligopeptidase catalytic domain-containing protein</fullName>
    </recommendedName>
</protein>
<proteinExistence type="predicted"/>
<dbReference type="Pfam" id="PF00326">
    <property type="entry name" value="Peptidase_S9"/>
    <property type="match status" value="1"/>
</dbReference>
<organism evidence="2 3">
    <name type="scientific">Caulobacter vibrioides</name>
    <name type="common">Caulobacter crescentus</name>
    <dbReference type="NCBI Taxonomy" id="155892"/>
    <lineage>
        <taxon>Bacteria</taxon>
        <taxon>Pseudomonadati</taxon>
        <taxon>Pseudomonadota</taxon>
        <taxon>Alphaproteobacteria</taxon>
        <taxon>Caulobacterales</taxon>
        <taxon>Caulobacteraceae</taxon>
        <taxon>Caulobacter</taxon>
    </lineage>
</organism>
<reference evidence="2 3" key="1">
    <citation type="submission" date="2017-03" db="EMBL/GenBank/DDBJ databases">
        <title>Lifting the veil on microbial sulfur biogeochemistry in mining wastewaters.</title>
        <authorList>
            <person name="Kantor R.S."/>
            <person name="Colenbrander Nelson T."/>
            <person name="Marshall S."/>
            <person name="Bennett D."/>
            <person name="Apte S."/>
            <person name="Camacho D."/>
            <person name="Thomas B.C."/>
            <person name="Warren L.A."/>
            <person name="Banfield J.F."/>
        </authorList>
    </citation>
    <scope>NUCLEOTIDE SEQUENCE [LARGE SCALE GENOMIC DNA]</scope>
    <source>
        <strain evidence="2">32-67-7</strain>
    </source>
</reference>
<dbReference type="AlphaFoldDB" id="A0A258D0G8"/>
<comment type="caution">
    <text evidence="2">The sequence shown here is derived from an EMBL/GenBank/DDBJ whole genome shotgun (WGS) entry which is preliminary data.</text>
</comment>
<dbReference type="EMBL" id="NCDQ01000255">
    <property type="protein sequence ID" value="OYX01291.1"/>
    <property type="molecule type" value="Genomic_DNA"/>
</dbReference>
<dbReference type="Gene3D" id="3.40.50.1820">
    <property type="entry name" value="alpha/beta hydrolase"/>
    <property type="match status" value="1"/>
</dbReference>
<dbReference type="InterPro" id="IPR029058">
    <property type="entry name" value="AB_hydrolase_fold"/>
</dbReference>
<dbReference type="InterPro" id="IPR001375">
    <property type="entry name" value="Peptidase_S9_cat"/>
</dbReference>
<dbReference type="GO" id="GO:0008236">
    <property type="term" value="F:serine-type peptidase activity"/>
    <property type="evidence" value="ECO:0007669"/>
    <property type="project" value="InterPro"/>
</dbReference>
<sequence>MIGAASQSTRFKAVIATAPTVDLINSYGRLGPMVYAVPESGLTIYASSGWQESGQARMGVPPWKDPQRYLRNSPVIYADKITAPVLIFHGDNDKGLDQSQALFSALYRQNKDAVFVTYRGEGHLFSSPANVRDYHQRVFDLLDRTLGPARSAASP</sequence>